<evidence type="ECO:0000256" key="2">
    <source>
        <dbReference type="ARBA" id="ARBA00022519"/>
    </source>
</evidence>
<evidence type="ECO:0000256" key="4">
    <source>
        <dbReference type="ARBA" id="ARBA00022989"/>
    </source>
</evidence>
<evidence type="ECO:0000256" key="1">
    <source>
        <dbReference type="ARBA" id="ARBA00022475"/>
    </source>
</evidence>
<dbReference type="InterPro" id="IPR052363">
    <property type="entry name" value="LPS_export_LptC"/>
</dbReference>
<dbReference type="GO" id="GO:0005886">
    <property type="term" value="C:plasma membrane"/>
    <property type="evidence" value="ECO:0007669"/>
    <property type="project" value="InterPro"/>
</dbReference>
<proteinExistence type="predicted"/>
<dbReference type="Gene3D" id="2.60.450.10">
    <property type="entry name" value="Lipopolysaccharide (LPS) transport protein A like domain"/>
    <property type="match status" value="1"/>
</dbReference>
<dbReference type="InterPro" id="IPR010664">
    <property type="entry name" value="LipoPS_assembly_LptC-rel"/>
</dbReference>
<dbReference type="EMBL" id="UOFQ01000005">
    <property type="protein sequence ID" value="VAW84641.1"/>
    <property type="molecule type" value="Genomic_DNA"/>
</dbReference>
<accession>A0A3B0YZ22</accession>
<evidence type="ECO:0000313" key="6">
    <source>
        <dbReference type="EMBL" id="VAW84641.1"/>
    </source>
</evidence>
<dbReference type="GO" id="GO:0017089">
    <property type="term" value="F:glycolipid transfer activity"/>
    <property type="evidence" value="ECO:0007669"/>
    <property type="project" value="TreeGrafter"/>
</dbReference>
<dbReference type="PANTHER" id="PTHR37481">
    <property type="entry name" value="LIPOPOLYSACCHARIDE EXPORT SYSTEM PROTEIN LPTC"/>
    <property type="match status" value="1"/>
</dbReference>
<organism evidence="6">
    <name type="scientific">hydrothermal vent metagenome</name>
    <dbReference type="NCBI Taxonomy" id="652676"/>
    <lineage>
        <taxon>unclassified sequences</taxon>
        <taxon>metagenomes</taxon>
        <taxon>ecological metagenomes</taxon>
    </lineage>
</organism>
<gene>
    <name evidence="6" type="ORF">MNBD_GAMMA17-2113</name>
</gene>
<sequence length="178" mass="20355">MIALAALSWWLQRSVEPASQQVFEKMQHEPDYYMDEFELTALNLAGKPAHKLYADSLKHYANDDSATLERPHLVVFRNEDEFWDIRAESGLVLNGGETMLLQGEVIILRITATDTEALQIYTSDLTVHPHIKYMETAAPVKIKDGRGRTTAIGMRTDLRQRRIELLSEVRGTYEPQSH</sequence>
<dbReference type="AlphaFoldDB" id="A0A3B0YZ22"/>
<dbReference type="GO" id="GO:0030288">
    <property type="term" value="C:outer membrane-bounded periplasmic space"/>
    <property type="evidence" value="ECO:0007669"/>
    <property type="project" value="TreeGrafter"/>
</dbReference>
<dbReference type="NCBIfam" id="TIGR04409">
    <property type="entry name" value="LptC_YrbK"/>
    <property type="match status" value="1"/>
</dbReference>
<evidence type="ECO:0008006" key="7">
    <source>
        <dbReference type="Google" id="ProtNLM"/>
    </source>
</evidence>
<keyword evidence="3" id="KW-0812">Transmembrane</keyword>
<dbReference type="InterPro" id="IPR026265">
    <property type="entry name" value="LptC"/>
</dbReference>
<evidence type="ECO:0000256" key="3">
    <source>
        <dbReference type="ARBA" id="ARBA00022692"/>
    </source>
</evidence>
<keyword evidence="5" id="KW-0472">Membrane</keyword>
<evidence type="ECO:0000256" key="5">
    <source>
        <dbReference type="ARBA" id="ARBA00023136"/>
    </source>
</evidence>
<dbReference type="Pfam" id="PF06835">
    <property type="entry name" value="LptC"/>
    <property type="match status" value="1"/>
</dbReference>
<protein>
    <recommendedName>
        <fullName evidence="7">Lipopolysaccharide export system protein LptC</fullName>
    </recommendedName>
</protein>
<keyword evidence="1" id="KW-1003">Cell membrane</keyword>
<keyword evidence="2" id="KW-0997">Cell inner membrane</keyword>
<dbReference type="GO" id="GO:0015221">
    <property type="term" value="F:lipopolysaccharide transmembrane transporter activity"/>
    <property type="evidence" value="ECO:0007669"/>
    <property type="project" value="InterPro"/>
</dbReference>
<dbReference type="PANTHER" id="PTHR37481:SF1">
    <property type="entry name" value="LIPOPOLYSACCHARIDE EXPORT SYSTEM PROTEIN LPTC"/>
    <property type="match status" value="1"/>
</dbReference>
<reference evidence="6" key="1">
    <citation type="submission" date="2018-06" db="EMBL/GenBank/DDBJ databases">
        <authorList>
            <person name="Zhirakovskaya E."/>
        </authorList>
    </citation>
    <scope>NUCLEOTIDE SEQUENCE</scope>
</reference>
<name>A0A3B0YZ22_9ZZZZ</name>
<keyword evidence="4" id="KW-1133">Transmembrane helix</keyword>